<feature type="transmembrane region" description="Helical" evidence="1">
    <location>
        <begin position="58"/>
        <end position="78"/>
    </location>
</feature>
<evidence type="ECO:0000313" key="3">
    <source>
        <dbReference type="Proteomes" id="UP000248395"/>
    </source>
</evidence>
<sequence>MNQPTASQLLPAPRPLSRHARRAALACLIILPLLLLPSLLLGQPGVNGGWGSRSLLLLIGPAAIGGTLALYALLLYLLDKLTLDGLRNGLFMLLTLLASVLLVLEASFWFALLFSL</sequence>
<feature type="transmembrane region" description="Helical" evidence="1">
    <location>
        <begin position="90"/>
        <end position="114"/>
    </location>
</feature>
<gene>
    <name evidence="2" type="ORF">DFR38_12341</name>
</gene>
<keyword evidence="3" id="KW-1185">Reference proteome</keyword>
<keyword evidence="1" id="KW-0812">Transmembrane</keyword>
<protein>
    <submittedName>
        <fullName evidence="2">Uncharacterized protein</fullName>
    </submittedName>
</protein>
<dbReference type="RefSeq" id="WP_059284771.1">
    <property type="nucleotide sequence ID" value="NZ_LNQU01000008.1"/>
</dbReference>
<reference evidence="2 3" key="1">
    <citation type="submission" date="2018-05" db="EMBL/GenBank/DDBJ databases">
        <title>Genomic Encyclopedia of Type Strains, Phase IV (KMG-IV): sequencing the most valuable type-strain genomes for metagenomic binning, comparative biology and taxonomic classification.</title>
        <authorList>
            <person name="Goeker M."/>
        </authorList>
    </citation>
    <scope>NUCLEOTIDE SEQUENCE [LARGE SCALE GENOMIC DNA]</scope>
    <source>
        <strain evidence="2 3">DSM 25134</strain>
    </source>
</reference>
<evidence type="ECO:0000313" key="2">
    <source>
        <dbReference type="EMBL" id="PXX41758.1"/>
    </source>
</evidence>
<dbReference type="Proteomes" id="UP000248395">
    <property type="component" value="Unassembled WGS sequence"/>
</dbReference>
<organism evidence="2 3">
    <name type="scientific">Aquitalea magnusonii</name>
    <dbReference type="NCBI Taxonomy" id="332411"/>
    <lineage>
        <taxon>Bacteria</taxon>
        <taxon>Pseudomonadati</taxon>
        <taxon>Pseudomonadota</taxon>
        <taxon>Betaproteobacteria</taxon>
        <taxon>Neisseriales</taxon>
        <taxon>Chromobacteriaceae</taxon>
        <taxon>Aquitalea</taxon>
    </lineage>
</organism>
<evidence type="ECO:0000256" key="1">
    <source>
        <dbReference type="SAM" id="Phobius"/>
    </source>
</evidence>
<keyword evidence="1" id="KW-1133">Transmembrane helix</keyword>
<comment type="caution">
    <text evidence="2">The sequence shown here is derived from an EMBL/GenBank/DDBJ whole genome shotgun (WGS) entry which is preliminary data.</text>
</comment>
<dbReference type="EMBL" id="QJKC01000023">
    <property type="protein sequence ID" value="PXX41758.1"/>
    <property type="molecule type" value="Genomic_DNA"/>
</dbReference>
<keyword evidence="1" id="KW-0472">Membrane</keyword>
<dbReference type="AlphaFoldDB" id="A0A318JDE0"/>
<name>A0A318JDE0_9NEIS</name>
<accession>A0A318JDE0</accession>
<proteinExistence type="predicted"/>